<protein>
    <submittedName>
        <fullName evidence="3">Predicted phage transcriptional regulator</fullName>
    </submittedName>
</protein>
<feature type="domain" description="HTH cro/C1-type" evidence="2">
    <location>
        <begin position="7"/>
        <end position="61"/>
    </location>
</feature>
<sequence length="268" mass="31229">MNIGENIKRIRTQKGLTQKELAKSIHVTPTTIQNYENNRRKPSVDTLDKIAKVLGVTINSFTFNYNFCYELLMRLIKVLNTENYFDLIEKESGIPKSILIQITSQKTDDIDINIDSQIKMLELLFVTNKPEFQKFYLDTLLFNQLEVDNRIQNFMMAKLNTTMKIQSAHELMQESKNYGSKVFEKFKAYLNAFFQDRKKLLSSEEVDIIYNISISILIAIDQNIISFKKGNMHSSVNADSIEILSQLDKNISNLLEYEFDRINNYTTD</sequence>
<dbReference type="SMART" id="SM00530">
    <property type="entry name" value="HTH_XRE"/>
    <property type="match status" value="1"/>
</dbReference>
<organism evidence="3 4">
    <name type="scientific">Clostridium kluyveri (strain ATCC 8527 / DSM 555 / NBRC 12016 / NCIMB 10680 / K1)</name>
    <dbReference type="NCBI Taxonomy" id="431943"/>
    <lineage>
        <taxon>Bacteria</taxon>
        <taxon>Bacillati</taxon>
        <taxon>Bacillota</taxon>
        <taxon>Clostridia</taxon>
        <taxon>Eubacteriales</taxon>
        <taxon>Clostridiaceae</taxon>
        <taxon>Clostridium</taxon>
    </lineage>
</organism>
<dbReference type="InterPro" id="IPR001387">
    <property type="entry name" value="Cro/C1-type_HTH"/>
</dbReference>
<evidence type="ECO:0000313" key="3">
    <source>
        <dbReference type="EMBL" id="EDK33891.1"/>
    </source>
</evidence>
<dbReference type="InterPro" id="IPR010982">
    <property type="entry name" value="Lambda_DNA-bd_dom_sf"/>
</dbReference>
<evidence type="ECO:0000259" key="2">
    <source>
        <dbReference type="PROSITE" id="PS50943"/>
    </source>
</evidence>
<name>A5N9B0_CLOK5</name>
<accession>A5N9B0</accession>
<dbReference type="SUPFAM" id="SSF47413">
    <property type="entry name" value="lambda repressor-like DNA-binding domains"/>
    <property type="match status" value="1"/>
</dbReference>
<reference evidence="3 4" key="1">
    <citation type="journal article" date="2008" name="Proc. Natl. Acad. Sci. U.S.A.">
        <title>The genome of Clostridium kluyveri, a strict anaerobe with unique metabolic features.</title>
        <authorList>
            <person name="Seedorf H."/>
            <person name="Fricke W.F."/>
            <person name="Veith B."/>
            <person name="Brueggemann H."/>
            <person name="Liesegang H."/>
            <person name="Strittmatter A."/>
            <person name="Miethke M."/>
            <person name="Buckel W."/>
            <person name="Hinderberger J."/>
            <person name="Li F."/>
            <person name="Hagemeier C."/>
            <person name="Thauer R.K."/>
            <person name="Gottschalk G."/>
        </authorList>
    </citation>
    <scope>NUCLEOTIDE SEQUENCE [LARGE SCALE GENOMIC DNA]</scope>
    <source>
        <strain evidence="4">ATCC 8527 / DSM 555 / NCIMB 10680</strain>
    </source>
</reference>
<dbReference type="GO" id="GO:0003700">
    <property type="term" value="F:DNA-binding transcription factor activity"/>
    <property type="evidence" value="ECO:0007669"/>
    <property type="project" value="TreeGrafter"/>
</dbReference>
<dbReference type="EMBL" id="CP000673">
    <property type="protein sequence ID" value="EDK33891.1"/>
    <property type="molecule type" value="Genomic_DNA"/>
</dbReference>
<dbReference type="RefSeq" id="WP_012102246.1">
    <property type="nucleotide sequence ID" value="NC_009706.1"/>
</dbReference>
<dbReference type="KEGG" id="ckl:CKL_1849"/>
<dbReference type="Proteomes" id="UP000002411">
    <property type="component" value="Chromosome"/>
</dbReference>
<dbReference type="PROSITE" id="PS50943">
    <property type="entry name" value="HTH_CROC1"/>
    <property type="match status" value="1"/>
</dbReference>
<dbReference type="Pfam" id="PF01381">
    <property type="entry name" value="HTH_3"/>
    <property type="match status" value="1"/>
</dbReference>
<gene>
    <name evidence="3" type="ordered locus">CKL_1849</name>
</gene>
<dbReference type="GO" id="GO:0005829">
    <property type="term" value="C:cytosol"/>
    <property type="evidence" value="ECO:0007669"/>
    <property type="project" value="TreeGrafter"/>
</dbReference>
<keyword evidence="4" id="KW-1185">Reference proteome</keyword>
<evidence type="ECO:0000313" key="4">
    <source>
        <dbReference type="Proteomes" id="UP000002411"/>
    </source>
</evidence>
<keyword evidence="1" id="KW-0238">DNA-binding</keyword>
<dbReference type="GO" id="GO:0003677">
    <property type="term" value="F:DNA binding"/>
    <property type="evidence" value="ECO:0007669"/>
    <property type="project" value="UniProtKB-KW"/>
</dbReference>
<proteinExistence type="predicted"/>
<dbReference type="PANTHER" id="PTHR46797">
    <property type="entry name" value="HTH-TYPE TRANSCRIPTIONAL REGULATOR"/>
    <property type="match status" value="1"/>
</dbReference>
<dbReference type="eggNOG" id="COG1396">
    <property type="taxonomic scope" value="Bacteria"/>
</dbReference>
<dbReference type="AlphaFoldDB" id="A5N9B0"/>
<dbReference type="Gene3D" id="1.10.260.40">
    <property type="entry name" value="lambda repressor-like DNA-binding domains"/>
    <property type="match status" value="1"/>
</dbReference>
<evidence type="ECO:0000256" key="1">
    <source>
        <dbReference type="ARBA" id="ARBA00023125"/>
    </source>
</evidence>
<dbReference type="InterPro" id="IPR050807">
    <property type="entry name" value="TransReg_Diox_bact_type"/>
</dbReference>
<dbReference type="CDD" id="cd00093">
    <property type="entry name" value="HTH_XRE"/>
    <property type="match status" value="1"/>
</dbReference>
<dbReference type="STRING" id="431943.CKL_1849"/>
<dbReference type="PANTHER" id="PTHR46797:SF1">
    <property type="entry name" value="METHYLPHOSPHONATE SYNTHASE"/>
    <property type="match status" value="1"/>
</dbReference>
<dbReference type="HOGENOM" id="CLU_1037094_0_0_9"/>